<organism evidence="2">
    <name type="scientific">Odontella aurita</name>
    <dbReference type="NCBI Taxonomy" id="265563"/>
    <lineage>
        <taxon>Eukaryota</taxon>
        <taxon>Sar</taxon>
        <taxon>Stramenopiles</taxon>
        <taxon>Ochrophyta</taxon>
        <taxon>Bacillariophyta</taxon>
        <taxon>Mediophyceae</taxon>
        <taxon>Biddulphiophycidae</taxon>
        <taxon>Eupodiscales</taxon>
        <taxon>Odontellaceae</taxon>
        <taxon>Odontella</taxon>
    </lineage>
</organism>
<sequence length="102" mass="11114">MPSLRGLALPLQNSTRHYASGEEGPAGSDEIDRRDGLGEVSSMLDSIDDFSSGKDSADERSKHWQEQPQSPQAEDGAVATSSMNADQLRYYMKRHAGSSLSR</sequence>
<dbReference type="EMBL" id="HBKQ01004632">
    <property type="protein sequence ID" value="CAE2207368.1"/>
    <property type="molecule type" value="Transcribed_RNA"/>
</dbReference>
<reference evidence="2" key="1">
    <citation type="submission" date="2021-01" db="EMBL/GenBank/DDBJ databases">
        <authorList>
            <person name="Corre E."/>
            <person name="Pelletier E."/>
            <person name="Niang G."/>
            <person name="Scheremetjew M."/>
            <person name="Finn R."/>
            <person name="Kale V."/>
            <person name="Holt S."/>
            <person name="Cochrane G."/>
            <person name="Meng A."/>
            <person name="Brown T."/>
            <person name="Cohen L."/>
        </authorList>
    </citation>
    <scope>NUCLEOTIDE SEQUENCE</scope>
    <source>
        <strain evidence="2">Isolate 1302-5</strain>
    </source>
</reference>
<gene>
    <name evidence="2" type="ORF">OAUR00152_LOCUS3192</name>
</gene>
<feature type="compositionally biased region" description="Basic and acidic residues" evidence="1">
    <location>
        <begin position="51"/>
        <end position="65"/>
    </location>
</feature>
<name>A0A7S4HS23_9STRA</name>
<accession>A0A7S4HS23</accession>
<evidence type="ECO:0000313" key="2">
    <source>
        <dbReference type="EMBL" id="CAE2207368.1"/>
    </source>
</evidence>
<proteinExistence type="predicted"/>
<protein>
    <submittedName>
        <fullName evidence="2">Uncharacterized protein</fullName>
    </submittedName>
</protein>
<feature type="region of interest" description="Disordered" evidence="1">
    <location>
        <begin position="1"/>
        <end position="102"/>
    </location>
</feature>
<evidence type="ECO:0000256" key="1">
    <source>
        <dbReference type="SAM" id="MobiDB-lite"/>
    </source>
</evidence>
<dbReference type="AlphaFoldDB" id="A0A7S4HS23"/>